<gene>
    <name evidence="1" type="ORF">HD593_008399</name>
</gene>
<name>A0A7X0U3K7_9ACTN</name>
<dbReference type="AlphaFoldDB" id="A0A7X0U3K7"/>
<organism evidence="1 2">
    <name type="scientific">Nonomuraea rubra</name>
    <dbReference type="NCBI Taxonomy" id="46180"/>
    <lineage>
        <taxon>Bacteria</taxon>
        <taxon>Bacillati</taxon>
        <taxon>Actinomycetota</taxon>
        <taxon>Actinomycetes</taxon>
        <taxon>Streptosporangiales</taxon>
        <taxon>Streptosporangiaceae</taxon>
        <taxon>Nonomuraea</taxon>
    </lineage>
</organism>
<accession>A0A7X0U3K7</accession>
<dbReference type="Proteomes" id="UP000565579">
    <property type="component" value="Unassembled WGS sequence"/>
</dbReference>
<sequence length="143" mass="15234">MDIAALTGTYTYRSFLDVPDPVDDFNRLRFGQLELRLSADPGGALSGFLLFSSGSQPLVMDLTGKASAADPLRFQLTGKGRPATPIADFHYEYDGTVLRRWEAGLGQRTTLAGTVLRAADHGSGASLARAGQTASFLAVRRAA</sequence>
<dbReference type="EMBL" id="JACHMI010000001">
    <property type="protein sequence ID" value="MBB6553604.1"/>
    <property type="molecule type" value="Genomic_DNA"/>
</dbReference>
<evidence type="ECO:0000313" key="2">
    <source>
        <dbReference type="Proteomes" id="UP000565579"/>
    </source>
</evidence>
<reference evidence="1 2" key="1">
    <citation type="submission" date="2020-08" db="EMBL/GenBank/DDBJ databases">
        <title>Sequencing the genomes of 1000 actinobacteria strains.</title>
        <authorList>
            <person name="Klenk H.-P."/>
        </authorList>
    </citation>
    <scope>NUCLEOTIDE SEQUENCE [LARGE SCALE GENOMIC DNA]</scope>
    <source>
        <strain evidence="1 2">DSM 43768</strain>
    </source>
</reference>
<evidence type="ECO:0008006" key="3">
    <source>
        <dbReference type="Google" id="ProtNLM"/>
    </source>
</evidence>
<comment type="caution">
    <text evidence="1">The sequence shown here is derived from an EMBL/GenBank/DDBJ whole genome shotgun (WGS) entry which is preliminary data.</text>
</comment>
<protein>
    <recommendedName>
        <fullName evidence="3">Lipocalin-like domain-containing protein</fullName>
    </recommendedName>
</protein>
<keyword evidence="2" id="KW-1185">Reference proteome</keyword>
<proteinExistence type="predicted"/>
<evidence type="ECO:0000313" key="1">
    <source>
        <dbReference type="EMBL" id="MBB6553604.1"/>
    </source>
</evidence>
<dbReference type="RefSeq" id="WP_246547001.1">
    <property type="nucleotide sequence ID" value="NZ_BAAAXY010000074.1"/>
</dbReference>